<dbReference type="Proteomes" id="UP001596052">
    <property type="component" value="Unassembled WGS sequence"/>
</dbReference>
<feature type="domain" description="Sodium/calcium exchanger membrane region" evidence="6">
    <location>
        <begin position="4"/>
        <end position="144"/>
    </location>
</feature>
<keyword evidence="8" id="KW-1185">Reference proteome</keyword>
<comment type="caution">
    <text evidence="7">The sequence shown here is derived from an EMBL/GenBank/DDBJ whole genome shotgun (WGS) entry which is preliminary data.</text>
</comment>
<dbReference type="RefSeq" id="WP_377170656.1">
    <property type="nucleotide sequence ID" value="NZ_JBHSMQ010000010.1"/>
</dbReference>
<keyword evidence="2 5" id="KW-0812">Transmembrane</keyword>
<evidence type="ECO:0000256" key="2">
    <source>
        <dbReference type="ARBA" id="ARBA00022692"/>
    </source>
</evidence>
<feature type="transmembrane region" description="Helical" evidence="5">
    <location>
        <begin position="74"/>
        <end position="93"/>
    </location>
</feature>
<feature type="transmembrane region" description="Helical" evidence="5">
    <location>
        <begin position="167"/>
        <end position="185"/>
    </location>
</feature>
<dbReference type="EMBL" id="JBHSMQ010000010">
    <property type="protein sequence ID" value="MFC5457396.1"/>
    <property type="molecule type" value="Genomic_DNA"/>
</dbReference>
<evidence type="ECO:0000259" key="6">
    <source>
        <dbReference type="Pfam" id="PF01699"/>
    </source>
</evidence>
<feature type="transmembrane region" description="Helical" evidence="5">
    <location>
        <begin position="232"/>
        <end position="254"/>
    </location>
</feature>
<feature type="transmembrane region" description="Helical" evidence="5">
    <location>
        <begin position="130"/>
        <end position="147"/>
    </location>
</feature>
<accession>A0ABW0KYA6</accession>
<feature type="transmembrane region" description="Helical" evidence="5">
    <location>
        <begin position="191"/>
        <end position="211"/>
    </location>
</feature>
<feature type="transmembrane region" description="Helical" evidence="5">
    <location>
        <begin position="105"/>
        <end position="124"/>
    </location>
</feature>
<organism evidence="7 8">
    <name type="scientific">Prosthecobacter fluviatilis</name>
    <dbReference type="NCBI Taxonomy" id="445931"/>
    <lineage>
        <taxon>Bacteria</taxon>
        <taxon>Pseudomonadati</taxon>
        <taxon>Verrucomicrobiota</taxon>
        <taxon>Verrucomicrobiia</taxon>
        <taxon>Verrucomicrobiales</taxon>
        <taxon>Verrucomicrobiaceae</taxon>
        <taxon>Prosthecobacter</taxon>
    </lineage>
</organism>
<keyword evidence="3 5" id="KW-1133">Transmembrane helix</keyword>
<dbReference type="InterPro" id="IPR004481">
    <property type="entry name" value="K/Na/Ca-exchanger"/>
</dbReference>
<dbReference type="InterPro" id="IPR004837">
    <property type="entry name" value="NaCa_Exmemb"/>
</dbReference>
<feature type="transmembrane region" description="Helical" evidence="5">
    <location>
        <begin position="35"/>
        <end position="62"/>
    </location>
</feature>
<name>A0ABW0KYA6_9BACT</name>
<keyword evidence="4 5" id="KW-0472">Membrane</keyword>
<evidence type="ECO:0000256" key="3">
    <source>
        <dbReference type="ARBA" id="ARBA00022989"/>
    </source>
</evidence>
<evidence type="ECO:0000256" key="4">
    <source>
        <dbReference type="ARBA" id="ARBA00023136"/>
    </source>
</evidence>
<evidence type="ECO:0000256" key="1">
    <source>
        <dbReference type="ARBA" id="ARBA00004141"/>
    </source>
</evidence>
<dbReference type="PANTHER" id="PTHR10846:SF8">
    <property type="entry name" value="INNER MEMBRANE PROTEIN YRBG"/>
    <property type="match status" value="1"/>
</dbReference>
<feature type="transmembrane region" description="Helical" evidence="5">
    <location>
        <begin position="260"/>
        <end position="278"/>
    </location>
</feature>
<evidence type="ECO:0000313" key="7">
    <source>
        <dbReference type="EMBL" id="MFC5457396.1"/>
    </source>
</evidence>
<sequence length="311" mass="32516">MTESVCYLIAGVVLAWFGGELFVRGGVGLAAWARWPAAVIGVTVAAFGTSSPELMVAVHSAMDGVPQISLGDVLGSNVVNVSLVLALVLAFSGMKAEDGGVWRDWFVALLAPGLVYALLMDGWFSRQDAVIMMACFFTWLFVVIRHARAHAAASAAPVEKVSVSKMLGFSLVGLLVLIGAAQFVVHGGKGVAAALGWSPFVVGAVVVAVATSTPELATTLIARMRGHHDVGLGNILGSNIFNVLFIASVAALIHPYAVRLPEIMPCLLFGAVTTLLIIPGLDGSIPRWRGIVLLALYAAYMVLTLNQGAAH</sequence>
<gene>
    <name evidence="7" type="ORF">ACFQDI_21190</name>
</gene>
<dbReference type="Gene3D" id="1.20.1420.30">
    <property type="entry name" value="NCX, central ion-binding region"/>
    <property type="match status" value="2"/>
</dbReference>
<dbReference type="InterPro" id="IPR044880">
    <property type="entry name" value="NCX_ion-bd_dom_sf"/>
</dbReference>
<protein>
    <submittedName>
        <fullName evidence="7">Sodium:calcium antiporter</fullName>
    </submittedName>
</protein>
<comment type="subcellular location">
    <subcellularLocation>
        <location evidence="1">Membrane</location>
        <topology evidence="1">Multi-pass membrane protein</topology>
    </subcellularLocation>
</comment>
<evidence type="ECO:0000313" key="8">
    <source>
        <dbReference type="Proteomes" id="UP001596052"/>
    </source>
</evidence>
<feature type="transmembrane region" description="Helical" evidence="5">
    <location>
        <begin position="290"/>
        <end position="309"/>
    </location>
</feature>
<reference evidence="8" key="1">
    <citation type="journal article" date="2019" name="Int. J. Syst. Evol. Microbiol.">
        <title>The Global Catalogue of Microorganisms (GCM) 10K type strain sequencing project: providing services to taxonomists for standard genome sequencing and annotation.</title>
        <authorList>
            <consortium name="The Broad Institute Genomics Platform"/>
            <consortium name="The Broad Institute Genome Sequencing Center for Infectious Disease"/>
            <person name="Wu L."/>
            <person name="Ma J."/>
        </authorList>
    </citation>
    <scope>NUCLEOTIDE SEQUENCE [LARGE SCALE GENOMIC DNA]</scope>
    <source>
        <strain evidence="8">CGMCC 4.1469</strain>
    </source>
</reference>
<proteinExistence type="predicted"/>
<feature type="transmembrane region" description="Helical" evidence="5">
    <location>
        <begin position="6"/>
        <end position="23"/>
    </location>
</feature>
<feature type="domain" description="Sodium/calcium exchanger membrane region" evidence="6">
    <location>
        <begin position="167"/>
        <end position="304"/>
    </location>
</feature>
<evidence type="ECO:0000256" key="5">
    <source>
        <dbReference type="SAM" id="Phobius"/>
    </source>
</evidence>
<dbReference type="PANTHER" id="PTHR10846">
    <property type="entry name" value="SODIUM/POTASSIUM/CALCIUM EXCHANGER"/>
    <property type="match status" value="1"/>
</dbReference>
<dbReference type="Pfam" id="PF01699">
    <property type="entry name" value="Na_Ca_ex"/>
    <property type="match status" value="2"/>
</dbReference>